<dbReference type="OrthoDB" id="2414723at2759"/>
<sequence length="107" mass="12492">GHGNATYRALEKEEDYINVDALHGWLKEKKHLKAVKVVTNVTPFERYIEAIFAEGNVEFKYHTSLKRTYPCPFNQSHHGRPQECGWKCNRKNRLGGNYVPYLEENVL</sequence>
<dbReference type="EMBL" id="KV745622">
    <property type="protein sequence ID" value="OCK73893.1"/>
    <property type="molecule type" value="Genomic_DNA"/>
</dbReference>
<name>A0A8E2J941_9PEZI</name>
<keyword evidence="2" id="KW-1185">Reference proteome</keyword>
<reference evidence="1 2" key="1">
    <citation type="journal article" date="2016" name="Nat. Commun.">
        <title>Ectomycorrhizal ecology is imprinted in the genome of the dominant symbiotic fungus Cenococcum geophilum.</title>
        <authorList>
            <consortium name="DOE Joint Genome Institute"/>
            <person name="Peter M."/>
            <person name="Kohler A."/>
            <person name="Ohm R.A."/>
            <person name="Kuo A."/>
            <person name="Krutzmann J."/>
            <person name="Morin E."/>
            <person name="Arend M."/>
            <person name="Barry K.W."/>
            <person name="Binder M."/>
            <person name="Choi C."/>
            <person name="Clum A."/>
            <person name="Copeland A."/>
            <person name="Grisel N."/>
            <person name="Haridas S."/>
            <person name="Kipfer T."/>
            <person name="LaButti K."/>
            <person name="Lindquist E."/>
            <person name="Lipzen A."/>
            <person name="Maire R."/>
            <person name="Meier B."/>
            <person name="Mihaltcheva S."/>
            <person name="Molinier V."/>
            <person name="Murat C."/>
            <person name="Poggeler S."/>
            <person name="Quandt C.A."/>
            <person name="Sperisen C."/>
            <person name="Tritt A."/>
            <person name="Tisserant E."/>
            <person name="Crous P.W."/>
            <person name="Henrissat B."/>
            <person name="Nehls U."/>
            <person name="Egli S."/>
            <person name="Spatafora J.W."/>
            <person name="Grigoriev I.V."/>
            <person name="Martin F.M."/>
        </authorList>
    </citation>
    <scope>NUCLEOTIDE SEQUENCE [LARGE SCALE GENOMIC DNA]</scope>
    <source>
        <strain evidence="1 2">CBS 459.81</strain>
    </source>
</reference>
<dbReference type="AlphaFoldDB" id="A0A8E2J941"/>
<evidence type="ECO:0000313" key="1">
    <source>
        <dbReference type="EMBL" id="OCK73893.1"/>
    </source>
</evidence>
<gene>
    <name evidence="1" type="ORF">K432DRAFT_311824</name>
</gene>
<protein>
    <submittedName>
        <fullName evidence="1">Uncharacterized protein</fullName>
    </submittedName>
</protein>
<dbReference type="Proteomes" id="UP000250266">
    <property type="component" value="Unassembled WGS sequence"/>
</dbReference>
<accession>A0A8E2J941</accession>
<proteinExistence type="predicted"/>
<organism evidence="1 2">
    <name type="scientific">Lepidopterella palustris CBS 459.81</name>
    <dbReference type="NCBI Taxonomy" id="1314670"/>
    <lineage>
        <taxon>Eukaryota</taxon>
        <taxon>Fungi</taxon>
        <taxon>Dikarya</taxon>
        <taxon>Ascomycota</taxon>
        <taxon>Pezizomycotina</taxon>
        <taxon>Dothideomycetes</taxon>
        <taxon>Pleosporomycetidae</taxon>
        <taxon>Mytilinidiales</taxon>
        <taxon>Argynnaceae</taxon>
        <taxon>Lepidopterella</taxon>
    </lineage>
</organism>
<evidence type="ECO:0000313" key="2">
    <source>
        <dbReference type="Proteomes" id="UP000250266"/>
    </source>
</evidence>
<feature type="non-terminal residue" evidence="1">
    <location>
        <position position="1"/>
    </location>
</feature>